<accession>W2LJR9</accession>
<dbReference type="AlphaFoldDB" id="W2LJR9"/>
<dbReference type="Proteomes" id="UP000054423">
    <property type="component" value="Unassembled WGS sequence"/>
</dbReference>
<dbReference type="EMBL" id="KI678820">
    <property type="protein sequence ID" value="ETL96969.1"/>
    <property type="molecule type" value="Genomic_DNA"/>
</dbReference>
<reference evidence="1" key="1">
    <citation type="submission" date="2013-11" db="EMBL/GenBank/DDBJ databases">
        <title>The Genome Sequence of Phytophthora parasitica CHvinca01.</title>
        <authorList>
            <consortium name="The Broad Institute Genomics Platform"/>
            <person name="Russ C."/>
            <person name="Tyler B."/>
            <person name="Panabieres F."/>
            <person name="Shan W."/>
            <person name="Tripathy S."/>
            <person name="Grunwald N."/>
            <person name="Machado M."/>
            <person name="Johnson C.S."/>
            <person name="Arredondo F."/>
            <person name="Hong C."/>
            <person name="Coffey M."/>
            <person name="Young S.K."/>
            <person name="Zeng Q."/>
            <person name="Gargeya S."/>
            <person name="Fitzgerald M."/>
            <person name="Abouelleil A."/>
            <person name="Alvarado L."/>
            <person name="Chapman S.B."/>
            <person name="Gainer-Dewar J."/>
            <person name="Goldberg J."/>
            <person name="Griggs A."/>
            <person name="Gujja S."/>
            <person name="Hansen M."/>
            <person name="Howarth C."/>
            <person name="Imamovic A."/>
            <person name="Ireland A."/>
            <person name="Larimer J."/>
            <person name="McCowan C."/>
            <person name="Murphy C."/>
            <person name="Pearson M."/>
            <person name="Poon T.W."/>
            <person name="Priest M."/>
            <person name="Roberts A."/>
            <person name="Saif S."/>
            <person name="Shea T."/>
            <person name="Sykes S."/>
            <person name="Wortman J."/>
            <person name="Nusbaum C."/>
            <person name="Birren B."/>
        </authorList>
    </citation>
    <scope>NUCLEOTIDE SEQUENCE [LARGE SCALE GENOMIC DNA]</scope>
    <source>
        <strain evidence="1">CHvinca01</strain>
    </source>
</reference>
<gene>
    <name evidence="1" type="ORF">L917_05671</name>
</gene>
<proteinExistence type="predicted"/>
<protein>
    <submittedName>
        <fullName evidence="1">Uncharacterized protein</fullName>
    </submittedName>
</protein>
<name>W2LJR9_PHYNI</name>
<dbReference type="VEuPathDB" id="FungiDB:PPTG_20884"/>
<sequence length="129" mass="15149">MSPPHSVIKNFLREATVQQRCATDSLRQARIRFVIKTRRGHFGLVIKIDVQRRVSDKIDEQRQVMTKIDEKAQTLDKIVRWRQRHFGPVIKIEEQRLVVGTRKCVSAKDATFTRKMSVITWQSFQTSLN</sequence>
<evidence type="ECO:0000313" key="1">
    <source>
        <dbReference type="EMBL" id="ETL96969.1"/>
    </source>
</evidence>
<organism evidence="1">
    <name type="scientific">Phytophthora nicotianae</name>
    <name type="common">Potato buckeye rot agent</name>
    <name type="synonym">Phytophthora parasitica</name>
    <dbReference type="NCBI Taxonomy" id="4792"/>
    <lineage>
        <taxon>Eukaryota</taxon>
        <taxon>Sar</taxon>
        <taxon>Stramenopiles</taxon>
        <taxon>Oomycota</taxon>
        <taxon>Peronosporomycetes</taxon>
        <taxon>Peronosporales</taxon>
        <taxon>Peronosporaceae</taxon>
        <taxon>Phytophthora</taxon>
    </lineage>
</organism>